<organism evidence="2 3">
    <name type="scientific">Dictyocaulus viviparus</name>
    <name type="common">Bovine lungworm</name>
    <dbReference type="NCBI Taxonomy" id="29172"/>
    <lineage>
        <taxon>Eukaryota</taxon>
        <taxon>Metazoa</taxon>
        <taxon>Ecdysozoa</taxon>
        <taxon>Nematoda</taxon>
        <taxon>Chromadorea</taxon>
        <taxon>Rhabditida</taxon>
        <taxon>Rhabditina</taxon>
        <taxon>Rhabditomorpha</taxon>
        <taxon>Strongyloidea</taxon>
        <taxon>Metastrongylidae</taxon>
        <taxon>Dictyocaulus</taxon>
    </lineage>
</organism>
<name>A0A0D8XR81_DICVI</name>
<gene>
    <name evidence="2" type="ORF">DICVIV_09098</name>
</gene>
<sequence>MLKQHEAEEEESAQRKKSKRHRHRKKKRRTKKKRRRSENETSSHSRVKKAVEEFLRTQTETQITKPPNVEFEPLSSSSKASVKNTQGTSSSTRDINAVVKKMGQWNKEIYDYYGNAEKSFA</sequence>
<reference evidence="3" key="2">
    <citation type="journal article" date="2016" name="Sci. Rep.">
        <title>Dictyocaulus viviparus genome, variome and transcriptome elucidate lungworm biology and support future intervention.</title>
        <authorList>
            <person name="McNulty S.N."/>
            <person name="Strube C."/>
            <person name="Rosa B.A."/>
            <person name="Martin J.C."/>
            <person name="Tyagi R."/>
            <person name="Choi Y.J."/>
            <person name="Wang Q."/>
            <person name="Hallsworth Pepin K."/>
            <person name="Zhang X."/>
            <person name="Ozersky P."/>
            <person name="Wilson R.K."/>
            <person name="Sternberg P.W."/>
            <person name="Gasser R.B."/>
            <person name="Mitreva M."/>
        </authorList>
    </citation>
    <scope>NUCLEOTIDE SEQUENCE [LARGE SCALE GENOMIC DNA]</scope>
    <source>
        <strain evidence="3">HannoverDv2000</strain>
    </source>
</reference>
<evidence type="ECO:0000256" key="1">
    <source>
        <dbReference type="SAM" id="MobiDB-lite"/>
    </source>
</evidence>
<dbReference type="EMBL" id="KN716442">
    <property type="protein sequence ID" value="KJH44876.1"/>
    <property type="molecule type" value="Genomic_DNA"/>
</dbReference>
<protein>
    <submittedName>
        <fullName evidence="2">Uncharacterized protein</fullName>
    </submittedName>
</protein>
<feature type="compositionally biased region" description="Polar residues" evidence="1">
    <location>
        <begin position="56"/>
        <end position="65"/>
    </location>
</feature>
<feature type="compositionally biased region" description="Polar residues" evidence="1">
    <location>
        <begin position="74"/>
        <end position="92"/>
    </location>
</feature>
<dbReference type="Proteomes" id="UP000053766">
    <property type="component" value="Unassembled WGS sequence"/>
</dbReference>
<keyword evidence="3" id="KW-1185">Reference proteome</keyword>
<feature type="region of interest" description="Disordered" evidence="1">
    <location>
        <begin position="1"/>
        <end position="92"/>
    </location>
</feature>
<feature type="compositionally biased region" description="Basic residues" evidence="1">
    <location>
        <begin position="15"/>
        <end position="36"/>
    </location>
</feature>
<dbReference type="AlphaFoldDB" id="A0A0D8XR81"/>
<feature type="compositionally biased region" description="Basic and acidic residues" evidence="1">
    <location>
        <begin position="37"/>
        <end position="55"/>
    </location>
</feature>
<evidence type="ECO:0000313" key="3">
    <source>
        <dbReference type="Proteomes" id="UP000053766"/>
    </source>
</evidence>
<proteinExistence type="predicted"/>
<reference evidence="2 3" key="1">
    <citation type="submission" date="2013-11" db="EMBL/GenBank/DDBJ databases">
        <title>Draft genome of the bovine lungworm Dictyocaulus viviparus.</title>
        <authorList>
            <person name="Mitreva M."/>
        </authorList>
    </citation>
    <scope>NUCLEOTIDE SEQUENCE [LARGE SCALE GENOMIC DNA]</scope>
    <source>
        <strain evidence="2 3">HannoverDv2000</strain>
    </source>
</reference>
<accession>A0A0D8XR81</accession>
<evidence type="ECO:0000313" key="2">
    <source>
        <dbReference type="EMBL" id="KJH44876.1"/>
    </source>
</evidence>